<keyword evidence="1" id="KW-0507">mRNA processing</keyword>
<accession>A0A0S3S8H3</accession>
<evidence type="ECO:0000256" key="2">
    <source>
        <dbReference type="ARBA" id="ARBA00022737"/>
    </source>
</evidence>
<reference evidence="10 11" key="1">
    <citation type="journal article" date="2015" name="Sci. Rep.">
        <title>The power of single molecule real-time sequencing technology in the de novo assembly of a eukaryotic genome.</title>
        <authorList>
            <person name="Sakai H."/>
            <person name="Naito K."/>
            <person name="Ogiso-Tanaka E."/>
            <person name="Takahashi Y."/>
            <person name="Iseki K."/>
            <person name="Muto C."/>
            <person name="Satou K."/>
            <person name="Teruya K."/>
            <person name="Shiroma A."/>
            <person name="Shimoji M."/>
            <person name="Hirano T."/>
            <person name="Itoh T."/>
            <person name="Kaga A."/>
            <person name="Tomooka N."/>
        </authorList>
    </citation>
    <scope>NUCLEOTIDE SEQUENCE [LARGE SCALE GENOMIC DNA]</scope>
    <source>
        <strain evidence="11">cv. Shumari</strain>
    </source>
</reference>
<keyword evidence="5" id="KW-0508">mRNA splicing</keyword>
<dbReference type="GO" id="GO:0000373">
    <property type="term" value="P:Group II intron splicing"/>
    <property type="evidence" value="ECO:0007669"/>
    <property type="project" value="InterPro"/>
</dbReference>
<evidence type="ECO:0000256" key="8">
    <source>
        <dbReference type="SAM" id="MobiDB-lite"/>
    </source>
</evidence>
<evidence type="ECO:0000256" key="7">
    <source>
        <dbReference type="PROSITE-ProRule" id="PRU00626"/>
    </source>
</evidence>
<dbReference type="OrthoDB" id="2021019at2759"/>
<evidence type="ECO:0000259" key="9">
    <source>
        <dbReference type="PROSITE" id="PS51295"/>
    </source>
</evidence>
<dbReference type="EMBL" id="AP015039">
    <property type="protein sequence ID" value="BAT89127.1"/>
    <property type="molecule type" value="Genomic_DNA"/>
</dbReference>
<evidence type="ECO:0000256" key="5">
    <source>
        <dbReference type="ARBA" id="ARBA00023187"/>
    </source>
</evidence>
<dbReference type="PANTHER" id="PTHR46247">
    <property type="entry name" value="CRS2-ASSOCIATED FACTOR 1, CHLOROPLASTIC"/>
    <property type="match status" value="1"/>
</dbReference>
<keyword evidence="4" id="KW-0809">Transit peptide</keyword>
<dbReference type="SMART" id="SM01103">
    <property type="entry name" value="CRS1_YhbY"/>
    <property type="match status" value="2"/>
</dbReference>
<dbReference type="PANTHER" id="PTHR46247:SF1">
    <property type="entry name" value="CRS2-ASSOCIATED FACTOR 1, CHLOROPLASTIC"/>
    <property type="match status" value="1"/>
</dbReference>
<dbReference type="Gene3D" id="3.30.110.60">
    <property type="entry name" value="YhbY-like"/>
    <property type="match status" value="2"/>
</dbReference>
<keyword evidence="2" id="KW-0677">Repeat</keyword>
<feature type="domain" description="CRM" evidence="9">
    <location>
        <begin position="355"/>
        <end position="451"/>
    </location>
</feature>
<feature type="domain" description="CRM" evidence="9">
    <location>
        <begin position="237"/>
        <end position="333"/>
    </location>
</feature>
<name>A0A0S3S8H3_PHAAN</name>
<feature type="compositionally biased region" description="Polar residues" evidence="8">
    <location>
        <begin position="81"/>
        <end position="99"/>
    </location>
</feature>
<dbReference type="Proteomes" id="UP000291084">
    <property type="component" value="Chromosome 6"/>
</dbReference>
<protein>
    <recommendedName>
        <fullName evidence="9">CRM domain-containing protein</fullName>
    </recommendedName>
</protein>
<dbReference type="GO" id="GO:0003723">
    <property type="term" value="F:RNA binding"/>
    <property type="evidence" value="ECO:0007669"/>
    <property type="project" value="UniProtKB-UniRule"/>
</dbReference>
<evidence type="ECO:0000256" key="4">
    <source>
        <dbReference type="ARBA" id="ARBA00022946"/>
    </source>
</evidence>
<dbReference type="InterPro" id="IPR044599">
    <property type="entry name" value="CAF1P_plant"/>
</dbReference>
<feature type="region of interest" description="Disordered" evidence="8">
    <location>
        <begin position="81"/>
        <end position="115"/>
    </location>
</feature>
<proteinExistence type="predicted"/>
<evidence type="ECO:0000256" key="6">
    <source>
        <dbReference type="ARBA" id="ARBA00023274"/>
    </source>
</evidence>
<evidence type="ECO:0000256" key="1">
    <source>
        <dbReference type="ARBA" id="ARBA00022664"/>
    </source>
</evidence>
<dbReference type="FunFam" id="3.30.110.60:FF:000002">
    <property type="entry name" value="CRS2-associated factor 1, chloroplastic"/>
    <property type="match status" value="2"/>
</dbReference>
<organism evidence="10 11">
    <name type="scientific">Vigna angularis var. angularis</name>
    <dbReference type="NCBI Taxonomy" id="157739"/>
    <lineage>
        <taxon>Eukaryota</taxon>
        <taxon>Viridiplantae</taxon>
        <taxon>Streptophyta</taxon>
        <taxon>Embryophyta</taxon>
        <taxon>Tracheophyta</taxon>
        <taxon>Spermatophyta</taxon>
        <taxon>Magnoliopsida</taxon>
        <taxon>eudicotyledons</taxon>
        <taxon>Gunneridae</taxon>
        <taxon>Pentapetalae</taxon>
        <taxon>rosids</taxon>
        <taxon>fabids</taxon>
        <taxon>Fabales</taxon>
        <taxon>Fabaceae</taxon>
        <taxon>Papilionoideae</taxon>
        <taxon>50 kb inversion clade</taxon>
        <taxon>NPAAA clade</taxon>
        <taxon>indigoferoid/millettioid clade</taxon>
        <taxon>Phaseoleae</taxon>
        <taxon>Vigna</taxon>
    </lineage>
</organism>
<dbReference type="SUPFAM" id="SSF75471">
    <property type="entry name" value="YhbY-like"/>
    <property type="match status" value="2"/>
</dbReference>
<dbReference type="Pfam" id="PF01985">
    <property type="entry name" value="CRS1_YhbY"/>
    <property type="match status" value="2"/>
</dbReference>
<dbReference type="PROSITE" id="PS51295">
    <property type="entry name" value="CRM"/>
    <property type="match status" value="2"/>
</dbReference>
<gene>
    <name evidence="10" type="primary">Vigan.06G000500</name>
    <name evidence="10" type="ORF">VIGAN_06000500</name>
</gene>
<keyword evidence="11" id="KW-1185">Reference proteome</keyword>
<evidence type="ECO:0000313" key="10">
    <source>
        <dbReference type="EMBL" id="BAT89127.1"/>
    </source>
</evidence>
<keyword evidence="6" id="KW-0687">Ribonucleoprotein</keyword>
<sequence length="645" mass="72770">MDVLLKVAIQLPIFCPHINHNPTRERCSTELRFSHWNNANAEKFNQRRRTLHEIEEEICRTRRNIAADNIINTVTTAAVSPTSETFKSLGTPSAPSQPSILGKKSKYSKPPPKPKSLLDWHPVVSRVERLEFQPGPENVKIGEDGVSYVVEGAPFDFRFSYTETPKANLMKLREPPFAPFGPPTLPRPWTGRNPVPPSQTTVREFHLLDPSPSDENGAELVRLAMPIWESREEVLGEPLSKDEINGLVKRAEKSSRQLHIGRDGLTHNMLENIHTYWMRSTVCKIKCRGVCTVDMDNVCQQLEERTGGKIIYRHFGTVYLFRGRNYSYETRPQFPLMWWRPVSPVYPKLIKRVPKGLTLDEATEMRQKGRVLMPIRKLAKNGVYWDLVTNVREAFEQCDLVRINCQELNTSDYKKIGAKLKDLVPCILLSFEDDHILMWRGPNWRPSLPNPRDDDTKATKIIVDSGNSNKLTLGVRKLSATCLQNNRTEHLCSEPLDTRILSNSDNLSLHKTVLCLTENSNPPVSDVSGAASLPMKTCEVEITEDVMAFSCTPQMVPGTNKSSASIVADPHSNNFLDGSEADVCEPSSCAPCTEGLLLLLDQAVEQGCALVLDDKFLDDDYIYQTTMAFSKSTPPEPLYKLSDRL</sequence>
<dbReference type="InterPro" id="IPR001890">
    <property type="entry name" value="RNA-binding_CRM"/>
</dbReference>
<dbReference type="GO" id="GO:0006397">
    <property type="term" value="P:mRNA processing"/>
    <property type="evidence" value="ECO:0007669"/>
    <property type="project" value="UniProtKB-KW"/>
</dbReference>
<dbReference type="GO" id="GO:1990904">
    <property type="term" value="C:ribonucleoprotein complex"/>
    <property type="evidence" value="ECO:0007669"/>
    <property type="project" value="UniProtKB-KW"/>
</dbReference>
<dbReference type="AlphaFoldDB" id="A0A0S3S8H3"/>
<evidence type="ECO:0000256" key="3">
    <source>
        <dbReference type="ARBA" id="ARBA00022884"/>
    </source>
</evidence>
<dbReference type="InterPro" id="IPR035920">
    <property type="entry name" value="YhbY-like_sf"/>
</dbReference>
<evidence type="ECO:0000313" key="11">
    <source>
        <dbReference type="Proteomes" id="UP000291084"/>
    </source>
</evidence>
<keyword evidence="3 7" id="KW-0694">RNA-binding</keyword>